<feature type="compositionally biased region" description="Low complexity" evidence="1">
    <location>
        <begin position="479"/>
        <end position="488"/>
    </location>
</feature>
<evidence type="ECO:0000313" key="2">
    <source>
        <dbReference type="EMBL" id="KAJ7690058.1"/>
    </source>
</evidence>
<feature type="region of interest" description="Disordered" evidence="1">
    <location>
        <begin position="605"/>
        <end position="626"/>
    </location>
</feature>
<sequence>MPLPLAKTSSRPDKSSSKIGRTLRRKQSDAAPATQAPRSSPRTNVSGESSRRPRQLRRVDNTGNTREQTPSSSSHAGPSSPSTDPSSTLANLFDALATASVANATSTPAPSVDVPTIQIDPPSRIAGAGPESTFLVQKLRSLLPIALIPNTWHIPSSSSPSLPASPPPHSTFILLLTRPRPARPSTSLPPPTRPPAHTPPPTPLLGPAPLPPCPSSRTPGNSSAFAARYACAARYAKNCAQPRVSRSAAHANPAGYLAHLQIGDTGAFDVRLAGAALYLRRGALPRFVLANDDSSLLSPTTLLATALAKYHVPRFLRPHLKTQIQTPSQIPGVRARPPTLQSSGRCLCVHVRAEFSARPCPRTDSCERAISAPVSAEAASAPPPPSPALANVRVPRAGGAFDDTGPANPKVRAVRAPPHVDASALPPKSFCELSSPCPHAFRLAERVRGRYAQRPPRRPPQSHIDPPRKSLRPHPRRQPSPSISAPSPALAARLKALSRTLRAVGAASKTVGANARPVRALRQIRRVRLAPARWREFRSCPAKSTARQIPRNRARSCRRVRVARRWISTLVDLPNTGVRALRPCPSRARMRSALKAGAAVVRVPARRGAQSRSALETSGGRDAGDVVTKSNRRDWSLEVGAVEQRRNFCFQVAHQAADLLGSNECRISFRGSLVGRTSARRRFLSSHSSTMSRSSHETHWRGDLEVETFALRTTHPGRKTNLRRSFPRERSPRLRLLVAQGMSARAPQPPQIEEELFNDFPPGFPTISDVFDDQFEAEMRNIYAV</sequence>
<proteinExistence type="predicted"/>
<protein>
    <submittedName>
        <fullName evidence="2">Uncharacterized protein</fullName>
    </submittedName>
</protein>
<feature type="compositionally biased region" description="Polar residues" evidence="1">
    <location>
        <begin position="36"/>
        <end position="48"/>
    </location>
</feature>
<dbReference type="EMBL" id="JARKIE010000067">
    <property type="protein sequence ID" value="KAJ7690058.1"/>
    <property type="molecule type" value="Genomic_DNA"/>
</dbReference>
<evidence type="ECO:0000256" key="1">
    <source>
        <dbReference type="SAM" id="MobiDB-lite"/>
    </source>
</evidence>
<dbReference type="Proteomes" id="UP001221757">
    <property type="component" value="Unassembled WGS sequence"/>
</dbReference>
<feature type="region of interest" description="Disordered" evidence="1">
    <location>
        <begin position="180"/>
        <end position="219"/>
    </location>
</feature>
<feature type="region of interest" description="Disordered" evidence="1">
    <location>
        <begin position="1"/>
        <end position="88"/>
    </location>
</feature>
<feature type="region of interest" description="Disordered" evidence="1">
    <location>
        <begin position="450"/>
        <end position="488"/>
    </location>
</feature>
<gene>
    <name evidence="2" type="ORF">B0H17DRAFT_1134544</name>
</gene>
<comment type="caution">
    <text evidence="2">The sequence shown here is derived from an EMBL/GenBank/DDBJ whole genome shotgun (WGS) entry which is preliminary data.</text>
</comment>
<evidence type="ECO:0000313" key="3">
    <source>
        <dbReference type="Proteomes" id="UP001221757"/>
    </source>
</evidence>
<dbReference type="AlphaFoldDB" id="A0AAD7DGZ4"/>
<feature type="compositionally biased region" description="Low complexity" evidence="1">
    <location>
        <begin position="70"/>
        <end position="88"/>
    </location>
</feature>
<feature type="compositionally biased region" description="Pro residues" evidence="1">
    <location>
        <begin position="187"/>
        <end position="214"/>
    </location>
</feature>
<organism evidence="2 3">
    <name type="scientific">Mycena rosella</name>
    <name type="common">Pink bonnet</name>
    <name type="synonym">Agaricus rosellus</name>
    <dbReference type="NCBI Taxonomy" id="1033263"/>
    <lineage>
        <taxon>Eukaryota</taxon>
        <taxon>Fungi</taxon>
        <taxon>Dikarya</taxon>
        <taxon>Basidiomycota</taxon>
        <taxon>Agaricomycotina</taxon>
        <taxon>Agaricomycetes</taxon>
        <taxon>Agaricomycetidae</taxon>
        <taxon>Agaricales</taxon>
        <taxon>Marasmiineae</taxon>
        <taxon>Mycenaceae</taxon>
        <taxon>Mycena</taxon>
    </lineage>
</organism>
<accession>A0AAD7DGZ4</accession>
<reference evidence="2" key="1">
    <citation type="submission" date="2023-03" db="EMBL/GenBank/DDBJ databases">
        <title>Massive genome expansion in bonnet fungi (Mycena s.s.) driven by repeated elements and novel gene families across ecological guilds.</title>
        <authorList>
            <consortium name="Lawrence Berkeley National Laboratory"/>
            <person name="Harder C.B."/>
            <person name="Miyauchi S."/>
            <person name="Viragh M."/>
            <person name="Kuo A."/>
            <person name="Thoen E."/>
            <person name="Andreopoulos B."/>
            <person name="Lu D."/>
            <person name="Skrede I."/>
            <person name="Drula E."/>
            <person name="Henrissat B."/>
            <person name="Morin E."/>
            <person name="Kohler A."/>
            <person name="Barry K."/>
            <person name="LaButti K."/>
            <person name="Morin E."/>
            <person name="Salamov A."/>
            <person name="Lipzen A."/>
            <person name="Mereny Z."/>
            <person name="Hegedus B."/>
            <person name="Baldrian P."/>
            <person name="Stursova M."/>
            <person name="Weitz H."/>
            <person name="Taylor A."/>
            <person name="Grigoriev I.V."/>
            <person name="Nagy L.G."/>
            <person name="Martin F."/>
            <person name="Kauserud H."/>
        </authorList>
    </citation>
    <scope>NUCLEOTIDE SEQUENCE</scope>
    <source>
        <strain evidence="2">CBHHK067</strain>
    </source>
</reference>
<keyword evidence="3" id="KW-1185">Reference proteome</keyword>
<name>A0AAD7DGZ4_MYCRO</name>